<protein>
    <submittedName>
        <fullName evidence="2">Uncharacterized protein</fullName>
    </submittedName>
</protein>
<dbReference type="RefSeq" id="WP_249698158.1">
    <property type="nucleotide sequence ID" value="NZ_JAMFLX010000004.1"/>
</dbReference>
<proteinExistence type="predicted"/>
<evidence type="ECO:0000313" key="3">
    <source>
        <dbReference type="Proteomes" id="UP001203338"/>
    </source>
</evidence>
<gene>
    <name evidence="2" type="ORF">M3P05_04505</name>
</gene>
<evidence type="ECO:0000313" key="2">
    <source>
        <dbReference type="EMBL" id="MCL6269205.1"/>
    </source>
</evidence>
<dbReference type="EMBL" id="JAMFLX010000004">
    <property type="protein sequence ID" value="MCL6269205.1"/>
    <property type="molecule type" value="Genomic_DNA"/>
</dbReference>
<feature type="compositionally biased region" description="Polar residues" evidence="1">
    <location>
        <begin position="73"/>
        <end position="83"/>
    </location>
</feature>
<organism evidence="2 3">
    <name type="scientific">Parendozoicomonas callyspongiae</name>
    <dbReference type="NCBI Taxonomy" id="2942213"/>
    <lineage>
        <taxon>Bacteria</taxon>
        <taxon>Pseudomonadati</taxon>
        <taxon>Pseudomonadota</taxon>
        <taxon>Gammaproteobacteria</taxon>
        <taxon>Oceanospirillales</taxon>
        <taxon>Endozoicomonadaceae</taxon>
        <taxon>Parendozoicomonas</taxon>
    </lineage>
</organism>
<dbReference type="Proteomes" id="UP001203338">
    <property type="component" value="Unassembled WGS sequence"/>
</dbReference>
<name>A0ABT0PCW1_9GAMM</name>
<keyword evidence="3" id="KW-1185">Reference proteome</keyword>
<accession>A0ABT0PCW1</accession>
<comment type="caution">
    <text evidence="2">The sequence shown here is derived from an EMBL/GenBank/DDBJ whole genome shotgun (WGS) entry which is preliminary data.</text>
</comment>
<evidence type="ECO:0000256" key="1">
    <source>
        <dbReference type="SAM" id="MobiDB-lite"/>
    </source>
</evidence>
<feature type="compositionally biased region" description="Low complexity" evidence="1">
    <location>
        <begin position="101"/>
        <end position="122"/>
    </location>
</feature>
<feature type="region of interest" description="Disordered" evidence="1">
    <location>
        <begin position="62"/>
        <end position="143"/>
    </location>
</feature>
<sequence>MTVDIGLVMASNSGISGLSTSYPSTVPTSSVVTTTSTVTTTTRDGRRAAKQLKALQKKVLANPNDTPGCVAITDTSPTHSSGSSDDDFPIAPPPSKRAAFSTQPTTTYLSSTPPRTSRTRTPVQYERRYATRPPAPNLKKASTSIGIQVSTETERNQHDIDERQAKERESTERLLRIAELETQLQGMQSQIQNLTQDALQSRFQQYAINEYEQELLILKLTQQLICDDTNNFAEAMALLPCNHAADASHWVQCHPRYYRCQSYGCHARLQTEATVKKRDQVIRELVPLVLARQAGFFEEPHRIDVIQEFCVKVYMCTDPLPDKGVRWFTLRKQCIQKIKQAVTEAATELNEKIREHLDQDH</sequence>
<reference evidence="2 3" key="1">
    <citation type="submission" date="2022-05" db="EMBL/GenBank/DDBJ databases">
        <authorList>
            <person name="Park J.-S."/>
        </authorList>
    </citation>
    <scope>NUCLEOTIDE SEQUENCE [LARGE SCALE GENOMIC DNA]</scope>
    <source>
        <strain evidence="2 3">2012CJ34-2</strain>
    </source>
</reference>